<dbReference type="GO" id="GO:0051607">
    <property type="term" value="P:defense response to virus"/>
    <property type="evidence" value="ECO:0007669"/>
    <property type="project" value="UniProtKB-KW"/>
</dbReference>
<organism evidence="3 4">
    <name type="scientific">Clostridium gasigenes</name>
    <dbReference type="NCBI Taxonomy" id="94869"/>
    <lineage>
        <taxon>Bacteria</taxon>
        <taxon>Bacillati</taxon>
        <taxon>Bacillota</taxon>
        <taxon>Clostridia</taxon>
        <taxon>Eubacteriales</taxon>
        <taxon>Clostridiaceae</taxon>
        <taxon>Clostridium</taxon>
    </lineage>
</organism>
<dbReference type="RefSeq" id="WP_185163566.1">
    <property type="nucleotide sequence ID" value="NZ_JACKWY010000002.1"/>
</dbReference>
<dbReference type="PANTHER" id="PTHR36984">
    <property type="entry name" value="CRISPR-ASSOCIATED ENDORIBONUCLEASE CAS6 1"/>
    <property type="match status" value="1"/>
</dbReference>
<evidence type="ECO:0000313" key="4">
    <source>
        <dbReference type="Proteomes" id="UP000585258"/>
    </source>
</evidence>
<dbReference type="InterPro" id="IPR010156">
    <property type="entry name" value="CRISPR-assoc_prot_Cas6"/>
</dbReference>
<evidence type="ECO:0000313" key="3">
    <source>
        <dbReference type="EMBL" id="MBB6713833.1"/>
    </source>
</evidence>
<comment type="caution">
    <text evidence="3">The sequence shown here is derived from an EMBL/GenBank/DDBJ whole genome shotgun (WGS) entry which is preliminary data.</text>
</comment>
<dbReference type="AlphaFoldDB" id="A0A7X0SA28"/>
<protein>
    <submittedName>
        <fullName evidence="3">CRISPR-associated endoribonuclease Cas6</fullName>
    </submittedName>
</protein>
<dbReference type="InterPro" id="IPR045747">
    <property type="entry name" value="CRISPR-assoc_prot_Cas6_N_sf"/>
</dbReference>
<dbReference type="Gene3D" id="3.30.70.1900">
    <property type="match status" value="1"/>
</dbReference>
<evidence type="ECO:0000256" key="1">
    <source>
        <dbReference type="ARBA" id="ARBA00023118"/>
    </source>
</evidence>
<dbReference type="Gene3D" id="3.30.70.1890">
    <property type="match status" value="1"/>
</dbReference>
<dbReference type="Pfam" id="PF01881">
    <property type="entry name" value="Cas_Cas6_C"/>
    <property type="match status" value="1"/>
</dbReference>
<keyword evidence="1" id="KW-0051">Antiviral defense</keyword>
<dbReference type="EMBL" id="JACKWY010000002">
    <property type="protein sequence ID" value="MBB6713833.1"/>
    <property type="molecule type" value="Genomic_DNA"/>
</dbReference>
<dbReference type="PANTHER" id="PTHR36984:SF3">
    <property type="entry name" value="CRISPR-ASSOCIATED ENDORIBONUCLEASE CAS6"/>
    <property type="match status" value="1"/>
</dbReference>
<dbReference type="CDD" id="cd21140">
    <property type="entry name" value="Cas6_I-like"/>
    <property type="match status" value="1"/>
</dbReference>
<dbReference type="GO" id="GO:0016788">
    <property type="term" value="F:hydrolase activity, acting on ester bonds"/>
    <property type="evidence" value="ECO:0007669"/>
    <property type="project" value="InterPro"/>
</dbReference>
<feature type="domain" description="CRISPR associated protein Cas6 C-terminal" evidence="2">
    <location>
        <begin position="118"/>
        <end position="242"/>
    </location>
</feature>
<gene>
    <name evidence="3" type="primary">cas6</name>
    <name evidence="3" type="ORF">H7E68_03650</name>
</gene>
<dbReference type="NCBIfam" id="TIGR01877">
    <property type="entry name" value="cas_cas6"/>
    <property type="match status" value="1"/>
</dbReference>
<evidence type="ECO:0000259" key="2">
    <source>
        <dbReference type="Pfam" id="PF01881"/>
    </source>
</evidence>
<proteinExistence type="predicted"/>
<dbReference type="Proteomes" id="UP000585258">
    <property type="component" value="Unassembled WGS sequence"/>
</dbReference>
<accession>A0A7X0SA28</accession>
<sequence>MRITVELITNKIPLSGHRYLILSLIKNVLQKENPSLFREMYENHEDYQFRTKSFTYALKLNDFKFVGDEIELEGNAVITISTPDIVLGSTLYNAFLLTKNYNYSKEYNVEIGRVNVLKEKTVNSNVVLFKTLSPICIKDSNGEFLKIDNPNYEKELNYFMDKVLESYRGSGLKEQLIFEPILMTKRVAKEKIAKFTERTNKEIFYITAYEGVFKLTGNKEDLNLIYKLGCGNRRSSGFGTLQIV</sequence>
<reference evidence="3 4" key="1">
    <citation type="submission" date="2020-08" db="EMBL/GenBank/DDBJ databases">
        <title>Clostridia isolated from Swiss meat.</title>
        <authorList>
            <person name="Wambui J."/>
            <person name="Stevens M.J.A."/>
            <person name="Stephan R."/>
        </authorList>
    </citation>
    <scope>NUCLEOTIDE SEQUENCE [LARGE SCALE GENOMIC DNA]</scope>
    <source>
        <strain evidence="3 4">CM001</strain>
    </source>
</reference>
<name>A0A7X0SA28_9CLOT</name>
<dbReference type="InterPro" id="IPR049435">
    <property type="entry name" value="Cas_Cas6_C"/>
</dbReference>